<keyword evidence="1" id="KW-1133">Transmembrane helix</keyword>
<protein>
    <submittedName>
        <fullName evidence="2">Uncharacterized protein</fullName>
    </submittedName>
</protein>
<comment type="caution">
    <text evidence="2">The sequence shown here is derived from an EMBL/GenBank/DDBJ whole genome shotgun (WGS) entry which is preliminary data.</text>
</comment>
<gene>
    <name evidence="2" type="ORF">D9619_003933</name>
</gene>
<evidence type="ECO:0000313" key="2">
    <source>
        <dbReference type="EMBL" id="KAF5327260.1"/>
    </source>
</evidence>
<sequence>MTSAADRFTLNERLGSAQRCASYLRSITLAPLAHNPSSRPALADLTGAVIDALPMQRPREFEFDPSPSPILQRWHPKLTPYRLLVLGTTISVGTAKAVAAHGGDQSASTTLEWVSGVVIFLILHSMSTYDESPKDPPPLLGWLFTIDCVDYIWRLLSLLRIPCPSYSSVPEPMARLNVHGREHTRNVIPVTLHRLFVSFITAVFGLTKATMTYSGYSVGANWVDWTLGVVVTSILFILGMYENNSIGMWHAFFARDHSTATRYGLSIIGLAFIFTLWIATCFWMMHLVISSPYSAFLSTDDIFVPLTELTPLAVLREKLFDACLIIFLVLMVAVSMFSGVASISVVMSTSGLPKWKVAADWIMGQGLAWKRSYMQHESPGRRRGKKIAYHTILLATFLLGCAVFLAFWVVSIAANVEEVYLPSQSDAKPNRGFHAFLVATMLFQLGGTGATAFLMWVVAWKVLLPPLWAYRRGDVDWDSWLLF</sequence>
<keyword evidence="1" id="KW-0472">Membrane</keyword>
<feature type="transmembrane region" description="Helical" evidence="1">
    <location>
        <begin position="222"/>
        <end position="242"/>
    </location>
</feature>
<accession>A0A8H5BPL9</accession>
<reference evidence="2 3" key="1">
    <citation type="journal article" date="2020" name="ISME J.">
        <title>Uncovering the hidden diversity of litter-decomposition mechanisms in mushroom-forming fungi.</title>
        <authorList>
            <person name="Floudas D."/>
            <person name="Bentzer J."/>
            <person name="Ahren D."/>
            <person name="Johansson T."/>
            <person name="Persson P."/>
            <person name="Tunlid A."/>
        </authorList>
    </citation>
    <scope>NUCLEOTIDE SEQUENCE [LARGE SCALE GENOMIC DNA]</scope>
    <source>
        <strain evidence="2 3">CBS 101986</strain>
    </source>
</reference>
<feature type="transmembrane region" description="Helical" evidence="1">
    <location>
        <begin position="387"/>
        <end position="413"/>
    </location>
</feature>
<evidence type="ECO:0000313" key="3">
    <source>
        <dbReference type="Proteomes" id="UP000567179"/>
    </source>
</evidence>
<dbReference type="EMBL" id="JAACJJ010000014">
    <property type="protein sequence ID" value="KAF5327260.1"/>
    <property type="molecule type" value="Genomic_DNA"/>
</dbReference>
<feature type="transmembrane region" description="Helical" evidence="1">
    <location>
        <begin position="433"/>
        <end position="463"/>
    </location>
</feature>
<keyword evidence="1" id="KW-0812">Transmembrane</keyword>
<name>A0A8H5BPL9_9AGAR</name>
<feature type="transmembrane region" description="Helical" evidence="1">
    <location>
        <begin position="263"/>
        <end position="289"/>
    </location>
</feature>
<feature type="transmembrane region" description="Helical" evidence="1">
    <location>
        <begin position="195"/>
        <end position="216"/>
    </location>
</feature>
<dbReference type="Proteomes" id="UP000567179">
    <property type="component" value="Unassembled WGS sequence"/>
</dbReference>
<dbReference type="AlphaFoldDB" id="A0A8H5BPL9"/>
<dbReference type="OrthoDB" id="3268450at2759"/>
<keyword evidence="3" id="KW-1185">Reference proteome</keyword>
<evidence type="ECO:0000256" key="1">
    <source>
        <dbReference type="SAM" id="Phobius"/>
    </source>
</evidence>
<feature type="transmembrane region" description="Helical" evidence="1">
    <location>
        <begin position="319"/>
        <end position="346"/>
    </location>
</feature>
<proteinExistence type="predicted"/>
<organism evidence="2 3">
    <name type="scientific">Psilocybe cf. subviscida</name>
    <dbReference type="NCBI Taxonomy" id="2480587"/>
    <lineage>
        <taxon>Eukaryota</taxon>
        <taxon>Fungi</taxon>
        <taxon>Dikarya</taxon>
        <taxon>Basidiomycota</taxon>
        <taxon>Agaricomycotina</taxon>
        <taxon>Agaricomycetes</taxon>
        <taxon>Agaricomycetidae</taxon>
        <taxon>Agaricales</taxon>
        <taxon>Agaricineae</taxon>
        <taxon>Strophariaceae</taxon>
        <taxon>Psilocybe</taxon>
    </lineage>
</organism>